<dbReference type="Proteomes" id="UP000250235">
    <property type="component" value="Unassembled WGS sequence"/>
</dbReference>
<name>A0A2Z7BX74_9LAMI</name>
<sequence length="402" mass="45321">MRRDHRAAVRAIARSDRNKSDHAKNRATAAAAGGRRRREACVGEEAAIRTSQNPLPMLNTLSSVSMRESRIQYLCDPQWFRDTASRGPTTIAAPKSQFRTCPTDHGKAPSNIRHDPLGITDTACKNQLVVVSVQYGPFNPYIPIRSTTIGKSRVARDPIAMHTSWRSNSDIASVTSIGYPRMRASDESSTTIHRLLHASGSHPILPPNDPNTTKTSDLSTRQMGSTTWYQSMVLEIKTCLQSGTAFTDRPLQFIMSGHGRGRRNHISGDNDTDDNSRFLNGMTPLLEHFLEQSSPGSGNLSNSMPRPEDPQERFRRQRPQEFMGTTDPMESESWIMSLEDIFEYLRMSELDKPRCVVFIPRGDVRIWWEGAKLTVDLDTEFKKVFYDQYLCSAQKFIGPQIE</sequence>
<dbReference type="AlphaFoldDB" id="A0A2Z7BX74"/>
<reference evidence="2 3" key="1">
    <citation type="journal article" date="2015" name="Proc. Natl. Acad. Sci. U.S.A.">
        <title>The resurrection genome of Boea hygrometrica: A blueprint for survival of dehydration.</title>
        <authorList>
            <person name="Xiao L."/>
            <person name="Yang G."/>
            <person name="Zhang L."/>
            <person name="Yang X."/>
            <person name="Zhao S."/>
            <person name="Ji Z."/>
            <person name="Zhou Q."/>
            <person name="Hu M."/>
            <person name="Wang Y."/>
            <person name="Chen M."/>
            <person name="Xu Y."/>
            <person name="Jin H."/>
            <person name="Xiao X."/>
            <person name="Hu G."/>
            <person name="Bao F."/>
            <person name="Hu Y."/>
            <person name="Wan P."/>
            <person name="Li L."/>
            <person name="Deng X."/>
            <person name="Kuang T."/>
            <person name="Xiang C."/>
            <person name="Zhu J.K."/>
            <person name="Oliver M.J."/>
            <person name="He Y."/>
        </authorList>
    </citation>
    <scope>NUCLEOTIDE SEQUENCE [LARGE SCALE GENOMIC DNA]</scope>
    <source>
        <strain evidence="3">cv. XS01</strain>
    </source>
</reference>
<organism evidence="2 3">
    <name type="scientific">Dorcoceras hygrometricum</name>
    <dbReference type="NCBI Taxonomy" id="472368"/>
    <lineage>
        <taxon>Eukaryota</taxon>
        <taxon>Viridiplantae</taxon>
        <taxon>Streptophyta</taxon>
        <taxon>Embryophyta</taxon>
        <taxon>Tracheophyta</taxon>
        <taxon>Spermatophyta</taxon>
        <taxon>Magnoliopsida</taxon>
        <taxon>eudicotyledons</taxon>
        <taxon>Gunneridae</taxon>
        <taxon>Pentapetalae</taxon>
        <taxon>asterids</taxon>
        <taxon>lamiids</taxon>
        <taxon>Lamiales</taxon>
        <taxon>Gesneriaceae</taxon>
        <taxon>Didymocarpoideae</taxon>
        <taxon>Trichosporeae</taxon>
        <taxon>Loxocarpinae</taxon>
        <taxon>Dorcoceras</taxon>
    </lineage>
</organism>
<feature type="compositionally biased region" description="Polar residues" evidence="1">
    <location>
        <begin position="291"/>
        <end position="304"/>
    </location>
</feature>
<evidence type="ECO:0000256" key="1">
    <source>
        <dbReference type="SAM" id="MobiDB-lite"/>
    </source>
</evidence>
<protein>
    <submittedName>
        <fullName evidence="2">Uncharacterized protein</fullName>
    </submittedName>
</protein>
<dbReference type="OrthoDB" id="2290219at2759"/>
<feature type="region of interest" description="Disordered" evidence="1">
    <location>
        <begin position="291"/>
        <end position="316"/>
    </location>
</feature>
<feature type="region of interest" description="Disordered" evidence="1">
    <location>
        <begin position="1"/>
        <end position="38"/>
    </location>
</feature>
<feature type="compositionally biased region" description="Polar residues" evidence="1">
    <location>
        <begin position="210"/>
        <end position="219"/>
    </location>
</feature>
<feature type="region of interest" description="Disordered" evidence="1">
    <location>
        <begin position="199"/>
        <end position="219"/>
    </location>
</feature>
<proteinExistence type="predicted"/>
<keyword evidence="3" id="KW-1185">Reference proteome</keyword>
<evidence type="ECO:0000313" key="3">
    <source>
        <dbReference type="Proteomes" id="UP000250235"/>
    </source>
</evidence>
<dbReference type="EMBL" id="KV003215">
    <property type="protein sequence ID" value="KZV36790.1"/>
    <property type="molecule type" value="Genomic_DNA"/>
</dbReference>
<gene>
    <name evidence="2" type="ORF">F511_12286</name>
</gene>
<feature type="compositionally biased region" description="Basic and acidic residues" evidence="1">
    <location>
        <begin position="1"/>
        <end position="24"/>
    </location>
</feature>
<evidence type="ECO:0000313" key="2">
    <source>
        <dbReference type="EMBL" id="KZV36790.1"/>
    </source>
</evidence>
<accession>A0A2Z7BX74</accession>